<keyword evidence="5 8" id="KW-1133">Transmembrane helix</keyword>
<evidence type="ECO:0000313" key="12">
    <source>
        <dbReference type="EMBL" id="EYB91771.1"/>
    </source>
</evidence>
<comment type="caution">
    <text evidence="12">The sequence shown here is derived from an EMBL/GenBank/DDBJ whole genome shotgun (WGS) entry which is preliminary data.</text>
</comment>
<sequence length="1040" mass="113813">MLLAALLASIFLHVGRATFNDSTCGRTKGCFVPADPECYQGCNGMKFSWLVTGEGLMEIQLAVDADSADGVYVAVGFSTDDLMGDESVIECSALLGQPLSLKFSYNINATTDPSTNGEPTNWRLNRTGSEFLINSTTSFTDGSVYCAATVNISGAVDAGLLRFDPARLYYLLMANGPTDAKGLVHHVHDVTSPKPMNLSNIVPGFDSDPCGISKGCFLGMFNDYTLNGVAVSYRMISASFIAFELVAPAATKDGVFVAVSFAFDRRVAYSQSIECSSLGNESLSMKFSYNDDYGNNARIAGEETIRDTYFTEESAVFQDGQIYCSAVVNVEGSSVSDKIFKYTAKPYFLILTTGQTNGTGLLPPTFTEISTLSTPLTNNEASFDATVCGVDKNCILPEQCYGGCNGMGFSYKILPNSMMRVELFSVLTASNQYIAVGFSDDNKMGDDYVIECSALQNKHYNLKFSYNNNTPSNVRITGEETIRSSYFTQRVIVSADGELYCTALVNVSGWSQNNQVFTYNPTQKYYLLLASGFTNTEGLNQHKHTFISTPRLLAGDDSAGTFNNATCGTKKGCFVSSESNGMAVSYEVLSPESIRFELTMKTTATSSLYLAVGFSKDDKMGLDNVIECSALTGQPLSMKFSYNPALKNARIPGEETIRPQYFQNETATISDGMMYCAATVNVSGWGPSNGQVFTYKENQRYFLLLAAGSAITSGLTQHSVTAVSSSRLLTDYGAQGSTGLSSTVRKRLIKAHAILMILSWFFFVPTAVMFARFLRASWPTMKPGGLLIWFHVHRTFNTIAILLSIASFVCILTANSWEWTGPGSQSSDWGKKHTMVGIFALCLCWIQPFVSAMRCNPAHPRRQFFNWVHRGIGVIAMILATTTVCIAAIHFLSIWPHKISQTTLSLMPLVILLIMSAVFLCIDKFIDVDELNLSKLYQEPMIGSKEEAGSQEPLIEPNEEKPLGSQKASGSEGSEKSSADQKTQDSADVANEKKEKVSLRKILLSTGATNPTITRLRRSHRHGIDNDYIIDFRWNWGIIH</sequence>
<keyword evidence="2" id="KW-0813">Transport</keyword>
<dbReference type="PANTHER" id="PTHR46902:SF1">
    <property type="entry name" value="DOMON DOMAIN-CONTAINING PROTEIN FRRS1L"/>
    <property type="match status" value="1"/>
</dbReference>
<evidence type="ECO:0000256" key="6">
    <source>
        <dbReference type="ARBA" id="ARBA00023136"/>
    </source>
</evidence>
<gene>
    <name evidence="12" type="primary">Acey_s0202.g1780</name>
    <name evidence="12" type="ORF">Y032_0202g1780</name>
</gene>
<evidence type="ECO:0000256" key="9">
    <source>
        <dbReference type="SAM" id="SignalP"/>
    </source>
</evidence>
<feature type="domain" description="DOMON" evidence="10">
    <location>
        <begin position="227"/>
        <end position="354"/>
    </location>
</feature>
<evidence type="ECO:0000313" key="13">
    <source>
        <dbReference type="Proteomes" id="UP000024635"/>
    </source>
</evidence>
<dbReference type="EMBL" id="JARK01001538">
    <property type="protein sequence ID" value="EYB91771.1"/>
    <property type="molecule type" value="Genomic_DNA"/>
</dbReference>
<evidence type="ECO:0008006" key="14">
    <source>
        <dbReference type="Google" id="ProtNLM"/>
    </source>
</evidence>
<evidence type="ECO:0000256" key="4">
    <source>
        <dbReference type="ARBA" id="ARBA00022982"/>
    </source>
</evidence>
<feature type="domain" description="DOMON" evidence="10">
    <location>
        <begin position="43"/>
        <end position="176"/>
    </location>
</feature>
<feature type="compositionally biased region" description="Basic and acidic residues" evidence="7">
    <location>
        <begin position="973"/>
        <end position="993"/>
    </location>
</feature>
<keyword evidence="4" id="KW-0249">Electron transport</keyword>
<dbReference type="PROSITE" id="PS50836">
    <property type="entry name" value="DOMON"/>
    <property type="match status" value="4"/>
</dbReference>
<dbReference type="InterPro" id="IPR005018">
    <property type="entry name" value="DOMON_domain"/>
</dbReference>
<evidence type="ECO:0000259" key="10">
    <source>
        <dbReference type="PROSITE" id="PS50836"/>
    </source>
</evidence>
<feature type="chain" id="PRO_5001486569" description="Cytochrome b561 domain-containing protein" evidence="9">
    <location>
        <begin position="18"/>
        <end position="1040"/>
    </location>
</feature>
<evidence type="ECO:0000256" key="2">
    <source>
        <dbReference type="ARBA" id="ARBA00022448"/>
    </source>
</evidence>
<evidence type="ECO:0000259" key="11">
    <source>
        <dbReference type="PROSITE" id="PS50939"/>
    </source>
</evidence>
<dbReference type="AlphaFoldDB" id="A0A016SN06"/>
<evidence type="ECO:0000256" key="8">
    <source>
        <dbReference type="SAM" id="Phobius"/>
    </source>
</evidence>
<feature type="domain" description="DOMON" evidence="10">
    <location>
        <begin position="580"/>
        <end position="708"/>
    </location>
</feature>
<dbReference type="GO" id="GO:0099072">
    <property type="term" value="P:regulation of postsynaptic membrane neurotransmitter receptor levels"/>
    <property type="evidence" value="ECO:0007669"/>
    <property type="project" value="TreeGrafter"/>
</dbReference>
<dbReference type="Gene3D" id="1.20.120.1770">
    <property type="match status" value="1"/>
</dbReference>
<keyword evidence="13" id="KW-1185">Reference proteome</keyword>
<dbReference type="InterPro" id="IPR006593">
    <property type="entry name" value="Cyt_b561/ferric_Rdtase_TM"/>
</dbReference>
<keyword evidence="3 8" id="KW-0812">Transmembrane</keyword>
<feature type="transmembrane region" description="Helical" evidence="8">
    <location>
        <begin position="753"/>
        <end position="774"/>
    </location>
</feature>
<dbReference type="Pfam" id="PF03351">
    <property type="entry name" value="DOMON"/>
    <property type="match status" value="3"/>
</dbReference>
<dbReference type="STRING" id="53326.A0A016SN06"/>
<reference evidence="13" key="1">
    <citation type="journal article" date="2015" name="Nat. Genet.">
        <title>The genome and transcriptome of the zoonotic hookworm Ancylostoma ceylanicum identify infection-specific gene families.</title>
        <authorList>
            <person name="Schwarz E.M."/>
            <person name="Hu Y."/>
            <person name="Antoshechkin I."/>
            <person name="Miller M.M."/>
            <person name="Sternberg P.W."/>
            <person name="Aroian R.V."/>
        </authorList>
    </citation>
    <scope>NUCLEOTIDE SEQUENCE</scope>
    <source>
        <strain evidence="13">HY135</strain>
    </source>
</reference>
<accession>A0A016SN06</accession>
<dbReference type="SMART" id="SM00664">
    <property type="entry name" value="DoH"/>
    <property type="match status" value="3"/>
</dbReference>
<dbReference type="Proteomes" id="UP000024635">
    <property type="component" value="Unassembled WGS sequence"/>
</dbReference>
<dbReference type="CDD" id="cd08760">
    <property type="entry name" value="Cyt_b561_FRRS1_like"/>
    <property type="match status" value="1"/>
</dbReference>
<dbReference type="OrthoDB" id="5813822at2759"/>
<evidence type="ECO:0000256" key="3">
    <source>
        <dbReference type="ARBA" id="ARBA00022692"/>
    </source>
</evidence>
<dbReference type="SMART" id="SM00665">
    <property type="entry name" value="B561"/>
    <property type="match status" value="1"/>
</dbReference>
<feature type="domain" description="Cytochrome b561" evidence="11">
    <location>
        <begin position="712"/>
        <end position="929"/>
    </location>
</feature>
<name>A0A016SN06_9BILA</name>
<evidence type="ECO:0000256" key="5">
    <source>
        <dbReference type="ARBA" id="ARBA00022989"/>
    </source>
</evidence>
<feature type="domain" description="DOMON" evidence="10">
    <location>
        <begin position="405"/>
        <end position="532"/>
    </location>
</feature>
<evidence type="ECO:0000256" key="1">
    <source>
        <dbReference type="ARBA" id="ARBA00004370"/>
    </source>
</evidence>
<evidence type="ECO:0000256" key="7">
    <source>
        <dbReference type="SAM" id="MobiDB-lite"/>
    </source>
</evidence>
<comment type="subcellular location">
    <subcellularLocation>
        <location evidence="1">Membrane</location>
    </subcellularLocation>
</comment>
<keyword evidence="9" id="KW-0732">Signal</keyword>
<dbReference type="PROSITE" id="PS50939">
    <property type="entry name" value="CYTOCHROME_B561"/>
    <property type="match status" value="1"/>
</dbReference>
<dbReference type="PANTHER" id="PTHR46902">
    <property type="entry name" value="DOMON DOMAIN-CONTAINING PROTEIN FRRS1L"/>
    <property type="match status" value="1"/>
</dbReference>
<feature type="transmembrane region" description="Helical" evidence="8">
    <location>
        <begin position="906"/>
        <end position="926"/>
    </location>
</feature>
<dbReference type="InterPro" id="IPR042789">
    <property type="entry name" value="FRRS1L"/>
</dbReference>
<feature type="signal peptide" evidence="9">
    <location>
        <begin position="1"/>
        <end position="17"/>
    </location>
</feature>
<keyword evidence="6 8" id="KW-0472">Membrane</keyword>
<feature type="transmembrane region" description="Helical" evidence="8">
    <location>
        <begin position="795"/>
        <end position="814"/>
    </location>
</feature>
<feature type="transmembrane region" description="Helical" evidence="8">
    <location>
        <begin position="874"/>
        <end position="894"/>
    </location>
</feature>
<organism evidence="12 13">
    <name type="scientific">Ancylostoma ceylanicum</name>
    <dbReference type="NCBI Taxonomy" id="53326"/>
    <lineage>
        <taxon>Eukaryota</taxon>
        <taxon>Metazoa</taxon>
        <taxon>Ecdysozoa</taxon>
        <taxon>Nematoda</taxon>
        <taxon>Chromadorea</taxon>
        <taxon>Rhabditida</taxon>
        <taxon>Rhabditina</taxon>
        <taxon>Rhabditomorpha</taxon>
        <taxon>Strongyloidea</taxon>
        <taxon>Ancylostomatidae</taxon>
        <taxon>Ancylostomatinae</taxon>
        <taxon>Ancylostoma</taxon>
    </lineage>
</organism>
<feature type="transmembrane region" description="Helical" evidence="8">
    <location>
        <begin position="834"/>
        <end position="853"/>
    </location>
</feature>
<dbReference type="GO" id="GO:0016020">
    <property type="term" value="C:membrane"/>
    <property type="evidence" value="ECO:0007669"/>
    <property type="project" value="UniProtKB-SubCell"/>
</dbReference>
<dbReference type="GO" id="GO:1900449">
    <property type="term" value="P:regulation of glutamate receptor signaling pathway"/>
    <property type="evidence" value="ECO:0007669"/>
    <property type="project" value="InterPro"/>
</dbReference>
<proteinExistence type="predicted"/>
<protein>
    <recommendedName>
        <fullName evidence="14">Cytochrome b561 domain-containing protein</fullName>
    </recommendedName>
</protein>
<feature type="region of interest" description="Disordered" evidence="7">
    <location>
        <begin position="945"/>
        <end position="993"/>
    </location>
</feature>